<feature type="repeat" description="Solcar" evidence="15">
    <location>
        <begin position="274"/>
        <end position="382"/>
    </location>
</feature>
<keyword evidence="7" id="KW-0999">Mitochondrion inner membrane</keyword>
<comment type="catalytic activity">
    <reaction evidence="13">
        <text>Fe(2+)(in) = Fe(2+)(out)</text>
        <dbReference type="Rhea" id="RHEA:28486"/>
        <dbReference type="ChEBI" id="CHEBI:29033"/>
    </reaction>
</comment>
<evidence type="ECO:0000256" key="7">
    <source>
        <dbReference type="ARBA" id="ARBA00022792"/>
    </source>
</evidence>
<keyword evidence="4" id="KW-0410">Iron transport</keyword>
<dbReference type="GO" id="GO:0005743">
    <property type="term" value="C:mitochondrial inner membrane"/>
    <property type="evidence" value="ECO:0007669"/>
    <property type="project" value="UniProtKB-SubCell"/>
</dbReference>
<dbReference type="InterPro" id="IPR023395">
    <property type="entry name" value="MCP_dom_sf"/>
</dbReference>
<comment type="function">
    <text evidence="14">Mitochondrial iron transporter that mediates iron uptake. Probably required for heme synthesis of hemoproteins and Fe-S cluster assembly in non-erythroid cells.</text>
</comment>
<evidence type="ECO:0000313" key="18">
    <source>
        <dbReference type="Proteomes" id="UP000472276"/>
    </source>
</evidence>
<keyword evidence="10" id="KW-0406">Ion transport</keyword>
<sequence length="400" mass="43650">MEADGFMSRRTSVEAAGVDSRVTSAAARAEIRWLGGRLLGTSGRFHVSSRMAGEQDFVSVSHRSTPETLTSVETEVDYEGLPQGVSTSTHMLAGAVAGIMEHCVMYPIDCVKTRMQSLHPEPGARYRNVMDALRQIVQTEGVWRPIRGVNVLAVGAGPAHALYFACYEKIKFSLSDAIHPGTNSHFANGVAGCMATVLHDAIMNPAEVVKQRMQMFNSPYRGVVDCVSSLLRHEGPAAFYRSYTTQLTMNVPFQALHFMTYEYLQELLNPHRQYNPSSHVVSGALAGALAAAATTPLDVCKTLLNTQEARAIHVVQAEAATGAGAVASASGSRQISGLGEAFRTVYRMGGVPAFFKGVQARVIYQMPSTAISWSVYEFFKYIITKRQHERRLHGDRDGDK</sequence>
<dbReference type="AlphaFoldDB" id="A0AAZ1XIG2"/>
<protein>
    <recommendedName>
        <fullName evidence="19">Solute carrier family 25 member 28</fullName>
    </recommendedName>
</protein>
<evidence type="ECO:0000256" key="6">
    <source>
        <dbReference type="ARBA" id="ARBA00022737"/>
    </source>
</evidence>
<dbReference type="GO" id="GO:0048250">
    <property type="term" value="P:iron import into the mitochondrion"/>
    <property type="evidence" value="ECO:0007669"/>
    <property type="project" value="TreeGrafter"/>
</dbReference>
<evidence type="ECO:0000256" key="1">
    <source>
        <dbReference type="ARBA" id="ARBA00004448"/>
    </source>
</evidence>
<evidence type="ECO:0000256" key="11">
    <source>
        <dbReference type="ARBA" id="ARBA00023128"/>
    </source>
</evidence>
<evidence type="ECO:0000256" key="4">
    <source>
        <dbReference type="ARBA" id="ARBA00022496"/>
    </source>
</evidence>
<dbReference type="Gene3D" id="1.50.40.10">
    <property type="entry name" value="Mitochondrial carrier domain"/>
    <property type="match status" value="1"/>
</dbReference>
<evidence type="ECO:0008006" key="19">
    <source>
        <dbReference type="Google" id="ProtNLM"/>
    </source>
</evidence>
<keyword evidence="8" id="KW-1133">Transmembrane helix</keyword>
<evidence type="ECO:0000313" key="17">
    <source>
        <dbReference type="Ensembl" id="ENSOABP00000067429.1"/>
    </source>
</evidence>
<dbReference type="PANTHER" id="PTHR45758:SF20">
    <property type="entry name" value="MITOFERRIN-2"/>
    <property type="match status" value="1"/>
</dbReference>
<dbReference type="Ensembl" id="ENSOABT00000080926.1">
    <property type="protein sequence ID" value="ENSOABP00000067429.1"/>
    <property type="gene ID" value="ENSOABG00000029424.1"/>
</dbReference>
<proteinExistence type="inferred from homology"/>
<organism evidence="17 18">
    <name type="scientific">Oreochromis aureus</name>
    <name type="common">Israeli tilapia</name>
    <name type="synonym">Chromis aureus</name>
    <dbReference type="NCBI Taxonomy" id="47969"/>
    <lineage>
        <taxon>Eukaryota</taxon>
        <taxon>Metazoa</taxon>
        <taxon>Chordata</taxon>
        <taxon>Craniata</taxon>
        <taxon>Vertebrata</taxon>
        <taxon>Euteleostomi</taxon>
        <taxon>Actinopterygii</taxon>
        <taxon>Neopterygii</taxon>
        <taxon>Teleostei</taxon>
        <taxon>Neoteleostei</taxon>
        <taxon>Acanthomorphata</taxon>
        <taxon>Ovalentaria</taxon>
        <taxon>Cichlomorphae</taxon>
        <taxon>Cichliformes</taxon>
        <taxon>Cichlidae</taxon>
        <taxon>African cichlids</taxon>
        <taxon>Pseudocrenilabrinae</taxon>
        <taxon>Oreochromini</taxon>
        <taxon>Oreochromis</taxon>
    </lineage>
</organism>
<evidence type="ECO:0000256" key="14">
    <source>
        <dbReference type="ARBA" id="ARBA00037402"/>
    </source>
</evidence>
<evidence type="ECO:0000256" key="2">
    <source>
        <dbReference type="ARBA" id="ARBA00006375"/>
    </source>
</evidence>
<evidence type="ECO:0000256" key="13">
    <source>
        <dbReference type="ARBA" id="ARBA00036243"/>
    </source>
</evidence>
<evidence type="ECO:0000256" key="3">
    <source>
        <dbReference type="ARBA" id="ARBA00022448"/>
    </source>
</evidence>
<evidence type="ECO:0000256" key="9">
    <source>
        <dbReference type="ARBA" id="ARBA00023004"/>
    </source>
</evidence>
<reference evidence="18" key="1">
    <citation type="submission" date="2020-03" db="EMBL/GenBank/DDBJ databases">
        <title>Evolution of repeat sequences and sex chromosomes of tilapia species revealed by chromosome-level genomes.</title>
        <authorList>
            <person name="Xu L."/>
            <person name="Tao W."/>
            <person name="Wang D."/>
            <person name="Zhou Q."/>
        </authorList>
    </citation>
    <scope>NUCLEOTIDE SEQUENCE [LARGE SCALE GENOMIC DNA]</scope>
    <source>
        <strain evidence="18">Israel</strain>
    </source>
</reference>
<feature type="repeat" description="Solcar" evidence="15">
    <location>
        <begin position="183"/>
        <end position="267"/>
    </location>
</feature>
<feature type="repeat" description="Solcar" evidence="15">
    <location>
        <begin position="85"/>
        <end position="173"/>
    </location>
</feature>
<evidence type="ECO:0000256" key="8">
    <source>
        <dbReference type="ARBA" id="ARBA00022989"/>
    </source>
</evidence>
<comment type="similarity">
    <text evidence="2 16">Belongs to the mitochondrial carrier (TC 2.A.29) family.</text>
</comment>
<keyword evidence="18" id="KW-1185">Reference proteome</keyword>
<keyword evidence="12 15" id="KW-0472">Membrane</keyword>
<dbReference type="Proteomes" id="UP000472276">
    <property type="component" value="Unassembled WGS sequence"/>
</dbReference>
<evidence type="ECO:0000256" key="10">
    <source>
        <dbReference type="ARBA" id="ARBA00023065"/>
    </source>
</evidence>
<evidence type="ECO:0000256" key="12">
    <source>
        <dbReference type="ARBA" id="ARBA00023136"/>
    </source>
</evidence>
<keyword evidence="5 15" id="KW-0812">Transmembrane</keyword>
<dbReference type="GO" id="GO:0015093">
    <property type="term" value="F:ferrous iron transmembrane transporter activity"/>
    <property type="evidence" value="ECO:0007669"/>
    <property type="project" value="TreeGrafter"/>
</dbReference>
<dbReference type="SUPFAM" id="SSF103506">
    <property type="entry name" value="Mitochondrial carrier"/>
    <property type="match status" value="1"/>
</dbReference>
<reference evidence="17" key="3">
    <citation type="submission" date="2025-09" db="UniProtKB">
        <authorList>
            <consortium name="Ensembl"/>
        </authorList>
    </citation>
    <scope>IDENTIFICATION</scope>
</reference>
<evidence type="ECO:0000256" key="16">
    <source>
        <dbReference type="RuleBase" id="RU000488"/>
    </source>
</evidence>
<accession>A0AAZ1XIG2</accession>
<reference evidence="17" key="2">
    <citation type="submission" date="2025-08" db="UniProtKB">
        <authorList>
            <consortium name="Ensembl"/>
        </authorList>
    </citation>
    <scope>IDENTIFICATION</scope>
</reference>
<keyword evidence="9" id="KW-0408">Iron</keyword>
<keyword evidence="6" id="KW-0677">Repeat</keyword>
<dbReference type="Pfam" id="PF00153">
    <property type="entry name" value="Mito_carr"/>
    <property type="match status" value="3"/>
</dbReference>
<dbReference type="InterPro" id="IPR018108">
    <property type="entry name" value="MCP_transmembrane"/>
</dbReference>
<evidence type="ECO:0000256" key="15">
    <source>
        <dbReference type="PROSITE-ProRule" id="PRU00282"/>
    </source>
</evidence>
<name>A0AAZ1XIG2_OREAU</name>
<comment type="subcellular location">
    <subcellularLocation>
        <location evidence="1">Mitochondrion inner membrane</location>
        <topology evidence="1">Multi-pass membrane protein</topology>
    </subcellularLocation>
</comment>
<keyword evidence="11" id="KW-0496">Mitochondrion</keyword>
<dbReference type="PANTHER" id="PTHR45758">
    <property type="entry name" value="MITOFERRIN-1-RELATED"/>
    <property type="match status" value="1"/>
</dbReference>
<gene>
    <name evidence="17" type="primary">SLC25A28</name>
</gene>
<keyword evidence="3 16" id="KW-0813">Transport</keyword>
<dbReference type="FunFam" id="1.50.40.10:FF:000031">
    <property type="entry name" value="mitoferrin-2 isoform X1"/>
    <property type="match status" value="1"/>
</dbReference>
<evidence type="ECO:0000256" key="5">
    <source>
        <dbReference type="ARBA" id="ARBA00022692"/>
    </source>
</evidence>
<dbReference type="PROSITE" id="PS50920">
    <property type="entry name" value="SOLCAR"/>
    <property type="match status" value="3"/>
</dbReference>
<dbReference type="FunFam" id="1.50.40.10:FF:000027">
    <property type="entry name" value="mitoferrin-2 isoform X1"/>
    <property type="match status" value="1"/>
</dbReference>